<feature type="transmembrane region" description="Helical" evidence="4">
    <location>
        <begin position="29"/>
        <end position="50"/>
    </location>
</feature>
<dbReference type="GO" id="GO:0015833">
    <property type="term" value="P:peptide transport"/>
    <property type="evidence" value="ECO:0007669"/>
    <property type="project" value="TreeGrafter"/>
</dbReference>
<reference evidence="6 7" key="1">
    <citation type="journal article" date="2016" name="Nat. Commun.">
        <title>Thousands of microbial genomes shed light on interconnected biogeochemical processes in an aquifer system.</title>
        <authorList>
            <person name="Anantharaman K."/>
            <person name="Brown C.T."/>
            <person name="Hug L.A."/>
            <person name="Sharon I."/>
            <person name="Castelle C.J."/>
            <person name="Probst A.J."/>
            <person name="Thomas B.C."/>
            <person name="Singh A."/>
            <person name="Wilkins M.J."/>
            <person name="Karaoz U."/>
            <person name="Brodie E.L."/>
            <person name="Williams K.H."/>
            <person name="Hubbard S.S."/>
            <person name="Banfield J.F."/>
        </authorList>
    </citation>
    <scope>NUCLEOTIDE SEQUENCE [LARGE SCALE GENOMIC DNA]</scope>
</reference>
<comment type="caution">
    <text evidence="6">The sequence shown here is derived from an EMBL/GenBank/DDBJ whole genome shotgun (WGS) entry which is preliminary data.</text>
</comment>
<dbReference type="GO" id="GO:0043190">
    <property type="term" value="C:ATP-binding cassette (ABC) transporter complex"/>
    <property type="evidence" value="ECO:0007669"/>
    <property type="project" value="InterPro"/>
</dbReference>
<dbReference type="InterPro" id="IPR000914">
    <property type="entry name" value="SBP_5_dom"/>
</dbReference>
<dbReference type="EMBL" id="MHOD01000004">
    <property type="protein sequence ID" value="OGZ58515.1"/>
    <property type="molecule type" value="Genomic_DNA"/>
</dbReference>
<sequence>MKDLAKVKRTVNINKNVLIRSLNVKEKSLISFFVMLILASMAAIGINFYFSHTEVVPARGGSHIEAMLGIPRFVNSALSQISDTDRDISHLIYSGLMKYDKDGKIVEDLAESYVIEENRIYKFKLRSDALWHDGQKLTADDVIFTIKLIQDPKYASPIRQNWQGVEVEKQDENTIVFKLISPYSPFLENATVGILPKHIWENSSPNSFPHADANLQPIGSGPYKFEKFQKDSSGNIKSYTLKINDKYYGSTPNIEGITFKFFDSEDEALQALRNGDVSAMSFVSGFNNVNVEKLKNVTVRNFSLPRYFAVFFNQAKSKPLSEKAVREALSYATNREEIIQEAAGGKGSPAFGPIVKELLGYNPQIEQKYEFSVEKAEKSLDSAGWIDSDGDGVREKKIKNETEPTKLEVKLITVQWPELEKVLRVLENQWEKVGVSVNIEAYSLGEIQQEFIRPREYEAIVFGQVVGIDPDPFSFWHSSQKKDPGLNISLYENKTVDKLLEEARQTLDSNSRVEKYVLLQDYVSQDIPAIFLYSPSYLYPINRNIKGIKEGKIADPSWRFADVERWYMTTKRVWK</sequence>
<gene>
    <name evidence="6" type="ORF">A2827_01445</name>
</gene>
<keyword evidence="2" id="KW-0813">Transport</keyword>
<keyword evidence="4" id="KW-1133">Transmembrane helix</keyword>
<dbReference type="PANTHER" id="PTHR30290:SF9">
    <property type="entry name" value="OLIGOPEPTIDE-BINDING PROTEIN APPA"/>
    <property type="match status" value="1"/>
</dbReference>
<evidence type="ECO:0000256" key="2">
    <source>
        <dbReference type="ARBA" id="ARBA00022448"/>
    </source>
</evidence>
<dbReference type="Gene3D" id="3.90.76.10">
    <property type="entry name" value="Dipeptide-binding Protein, Domain 1"/>
    <property type="match status" value="1"/>
</dbReference>
<dbReference type="GO" id="GO:1904680">
    <property type="term" value="F:peptide transmembrane transporter activity"/>
    <property type="evidence" value="ECO:0007669"/>
    <property type="project" value="TreeGrafter"/>
</dbReference>
<proteinExistence type="inferred from homology"/>
<dbReference type="PANTHER" id="PTHR30290">
    <property type="entry name" value="PERIPLASMIC BINDING COMPONENT OF ABC TRANSPORTER"/>
    <property type="match status" value="1"/>
</dbReference>
<dbReference type="InterPro" id="IPR030678">
    <property type="entry name" value="Peptide/Ni-bd"/>
</dbReference>
<dbReference type="SUPFAM" id="SSF53850">
    <property type="entry name" value="Periplasmic binding protein-like II"/>
    <property type="match status" value="1"/>
</dbReference>
<evidence type="ECO:0000256" key="3">
    <source>
        <dbReference type="ARBA" id="ARBA00022729"/>
    </source>
</evidence>
<protein>
    <recommendedName>
        <fullName evidence="5">Solute-binding protein family 5 domain-containing protein</fullName>
    </recommendedName>
</protein>
<dbReference type="AlphaFoldDB" id="A0A1G2H7Q1"/>
<keyword evidence="4" id="KW-0812">Transmembrane</keyword>
<keyword evidence="3" id="KW-0732">Signal</keyword>
<dbReference type="Proteomes" id="UP000177932">
    <property type="component" value="Unassembled WGS sequence"/>
</dbReference>
<dbReference type="GO" id="GO:0042597">
    <property type="term" value="C:periplasmic space"/>
    <property type="evidence" value="ECO:0007669"/>
    <property type="project" value="UniProtKB-ARBA"/>
</dbReference>
<comment type="similarity">
    <text evidence="1">Belongs to the bacterial solute-binding protein 5 family.</text>
</comment>
<evidence type="ECO:0000256" key="4">
    <source>
        <dbReference type="SAM" id="Phobius"/>
    </source>
</evidence>
<evidence type="ECO:0000256" key="1">
    <source>
        <dbReference type="ARBA" id="ARBA00005695"/>
    </source>
</evidence>
<dbReference type="Gene3D" id="3.10.105.10">
    <property type="entry name" value="Dipeptide-binding Protein, Domain 3"/>
    <property type="match status" value="1"/>
</dbReference>
<dbReference type="STRING" id="1802158.A2827_01445"/>
<evidence type="ECO:0000313" key="7">
    <source>
        <dbReference type="Proteomes" id="UP000177932"/>
    </source>
</evidence>
<organism evidence="6 7">
    <name type="scientific">Candidatus Spechtbacteria bacterium RIFCSPHIGHO2_01_FULL_43_30</name>
    <dbReference type="NCBI Taxonomy" id="1802158"/>
    <lineage>
        <taxon>Bacteria</taxon>
        <taxon>Candidatus Spechtiibacteriota</taxon>
    </lineage>
</organism>
<evidence type="ECO:0000259" key="5">
    <source>
        <dbReference type="Pfam" id="PF00496"/>
    </source>
</evidence>
<accession>A0A1G2H7Q1</accession>
<keyword evidence="4" id="KW-0472">Membrane</keyword>
<dbReference type="Pfam" id="PF00496">
    <property type="entry name" value="SBP_bac_5"/>
    <property type="match status" value="1"/>
</dbReference>
<name>A0A1G2H7Q1_9BACT</name>
<evidence type="ECO:0000313" key="6">
    <source>
        <dbReference type="EMBL" id="OGZ58515.1"/>
    </source>
</evidence>
<feature type="domain" description="Solute-binding protein family 5" evidence="5">
    <location>
        <begin position="104"/>
        <end position="479"/>
    </location>
</feature>
<dbReference type="PIRSF" id="PIRSF002741">
    <property type="entry name" value="MppA"/>
    <property type="match status" value="1"/>
</dbReference>
<dbReference type="Gene3D" id="3.40.190.10">
    <property type="entry name" value="Periplasmic binding protein-like II"/>
    <property type="match status" value="1"/>
</dbReference>
<dbReference type="InterPro" id="IPR039424">
    <property type="entry name" value="SBP_5"/>
</dbReference>